<keyword evidence="1" id="KW-0645">Protease</keyword>
<keyword evidence="1 4" id="KW-0121">Carboxypeptidase</keyword>
<evidence type="ECO:0000256" key="1">
    <source>
        <dbReference type="PIRNR" id="PIRNR006615"/>
    </source>
</evidence>
<evidence type="ECO:0000313" key="5">
    <source>
        <dbReference type="Proteomes" id="UP000607559"/>
    </source>
</evidence>
<keyword evidence="1 2" id="KW-0479">Metal-binding</keyword>
<dbReference type="SUPFAM" id="SSF55486">
    <property type="entry name" value="Metalloproteases ('zincins'), catalytic domain"/>
    <property type="match status" value="1"/>
</dbReference>
<dbReference type="GO" id="GO:0006508">
    <property type="term" value="P:proteolysis"/>
    <property type="evidence" value="ECO:0007669"/>
    <property type="project" value="UniProtKB-UniRule"/>
</dbReference>
<comment type="catalytic activity">
    <reaction evidence="1">
        <text>Release of a C-terminal amino acid with broad specificity, except for -Pro.</text>
        <dbReference type="EC" id="3.4.17.19"/>
    </reaction>
</comment>
<sequence>MQKIADVKFSAAVLQWDQETYLPPKGAEFRGRQLATLSEIAHEWFIDPQLGQLLEELHSRHDLQDDQQRNVALSLEDYNKQKKFTPAFIRQLSEASSRCFHSWLQARSANSFALFSADLEHMVQLKKEEAQLAGYKEHPYNALLDQYEKGATVALLDRVFTEVRQPLKDLLGRIAGGQSVDDRFLRQDYPKQKQWDFGMELIRRMGFDFDAGRQDISEHPFTTNFNSLDVRITTRIDEHDFNHMTWSCIHETGHALYEQGLSADYYGLPLGEFASLGIHESQSRLWENNVGRSYNWWQAIYPRLQRVFPTQLSDVSLQQFYRAINKVQPSLIRTEADEVSYHFHVMIRYELEKRLIEGSLAVADIPAWWNEHYAAWLGVTVPDDKRGCLQDVHWSHGSFGYFPTYSLGSFYAAQFFAAAENQLPGLHEAIGAGNTAPLLAWLRENIHRWGRRYTSEELCQKATGKTLEIRYFLDYLLDKYVNIYKF</sequence>
<comment type="similarity">
    <text evidence="1">Belongs to the peptidase M32 family.</text>
</comment>
<dbReference type="AlphaFoldDB" id="A0A8J2UHG6"/>
<dbReference type="PRINTS" id="PR00998">
    <property type="entry name" value="CRBOXYPTASET"/>
</dbReference>
<comment type="function">
    <text evidence="1">Broad specificity carboxypetidase that releases amino acids sequentially from the C-terminus, including neutral, aromatic, polar and basic residues.</text>
</comment>
<dbReference type="EMBL" id="BMJC01000005">
    <property type="protein sequence ID" value="GGB16253.1"/>
    <property type="molecule type" value="Genomic_DNA"/>
</dbReference>
<dbReference type="Proteomes" id="UP000607559">
    <property type="component" value="Unassembled WGS sequence"/>
</dbReference>
<keyword evidence="2" id="KW-0862">Zinc</keyword>
<dbReference type="RefSeq" id="WP_229689040.1">
    <property type="nucleotide sequence ID" value="NZ_BMJC01000005.1"/>
</dbReference>
<comment type="caution">
    <text evidence="4">The sequence shown here is derived from an EMBL/GenBank/DDBJ whole genome shotgun (WGS) entry which is preliminary data.</text>
</comment>
<evidence type="ECO:0000256" key="2">
    <source>
        <dbReference type="PIRSR" id="PIRSR006615-1"/>
    </source>
</evidence>
<proteinExistence type="inferred from homology"/>
<feature type="binding site" evidence="2">
    <location>
        <position position="280"/>
    </location>
    <ligand>
        <name>Zn(2+)</name>
        <dbReference type="ChEBI" id="CHEBI:29105"/>
        <note>catalytic</note>
    </ligand>
</feature>
<dbReference type="Pfam" id="PF02074">
    <property type="entry name" value="Peptidase_M32"/>
    <property type="match status" value="1"/>
</dbReference>
<evidence type="ECO:0000313" key="4">
    <source>
        <dbReference type="EMBL" id="GGB16253.1"/>
    </source>
</evidence>
<dbReference type="InterPro" id="IPR001333">
    <property type="entry name" value="Peptidase_M32_Taq"/>
</dbReference>
<name>A0A8J2UHG6_9BACT</name>
<reference evidence="4" key="1">
    <citation type="journal article" date="2014" name="Int. J. Syst. Evol. Microbiol.">
        <title>Complete genome sequence of Corynebacterium casei LMG S-19264T (=DSM 44701T), isolated from a smear-ripened cheese.</title>
        <authorList>
            <consortium name="US DOE Joint Genome Institute (JGI-PGF)"/>
            <person name="Walter F."/>
            <person name="Albersmeier A."/>
            <person name="Kalinowski J."/>
            <person name="Ruckert C."/>
        </authorList>
    </citation>
    <scope>NUCLEOTIDE SEQUENCE</scope>
    <source>
        <strain evidence="4">CGMCC 1.15448</strain>
    </source>
</reference>
<feature type="binding site" evidence="2">
    <location>
        <position position="254"/>
    </location>
    <ligand>
        <name>Zn(2+)</name>
        <dbReference type="ChEBI" id="CHEBI:29105"/>
        <note>catalytic</note>
    </ligand>
</feature>
<dbReference type="Gene3D" id="1.10.1370.30">
    <property type="match status" value="1"/>
</dbReference>
<dbReference type="PANTHER" id="PTHR34217:SF1">
    <property type="entry name" value="CARBOXYPEPTIDASE 1"/>
    <property type="match status" value="1"/>
</dbReference>
<dbReference type="PIRSF" id="PIRSF006615">
    <property type="entry name" value="Zn_crbxpep_Taq"/>
    <property type="match status" value="1"/>
</dbReference>
<accession>A0A8J2UHG6</accession>
<keyword evidence="5" id="KW-1185">Reference proteome</keyword>
<dbReference type="PROSITE" id="PS52034">
    <property type="entry name" value="PEPTIDASE_M32"/>
    <property type="match status" value="1"/>
</dbReference>
<gene>
    <name evidence="4" type="ORF">GCM10011511_45090</name>
</gene>
<dbReference type="PANTHER" id="PTHR34217">
    <property type="entry name" value="METAL-DEPENDENT CARBOXYPEPTIDASE"/>
    <property type="match status" value="1"/>
</dbReference>
<dbReference type="GO" id="GO:0004181">
    <property type="term" value="F:metallocarboxypeptidase activity"/>
    <property type="evidence" value="ECO:0007669"/>
    <property type="project" value="UniProtKB-UniRule"/>
</dbReference>
<organism evidence="4 5">
    <name type="scientific">Puia dinghuensis</name>
    <dbReference type="NCBI Taxonomy" id="1792502"/>
    <lineage>
        <taxon>Bacteria</taxon>
        <taxon>Pseudomonadati</taxon>
        <taxon>Bacteroidota</taxon>
        <taxon>Chitinophagia</taxon>
        <taxon>Chitinophagales</taxon>
        <taxon>Chitinophagaceae</taxon>
        <taxon>Puia</taxon>
    </lineage>
</organism>
<dbReference type="EC" id="3.4.17.19" evidence="1"/>
<feature type="binding site" evidence="2">
    <location>
        <position position="250"/>
    </location>
    <ligand>
        <name>Zn(2+)</name>
        <dbReference type="ChEBI" id="CHEBI:29105"/>
        <note>catalytic</note>
    </ligand>
</feature>
<comment type="cofactor">
    <cofactor evidence="2">
        <name>Zn(2+)</name>
        <dbReference type="ChEBI" id="CHEBI:29105"/>
    </cofactor>
    <text evidence="2">Binds 1 zinc ion per subunit.</text>
</comment>
<protein>
    <recommendedName>
        <fullName evidence="1">Metal-dependent carboxypeptidase</fullName>
        <ecNumber evidence="1">3.4.17.19</ecNumber>
    </recommendedName>
</protein>
<reference evidence="4" key="2">
    <citation type="submission" date="2020-09" db="EMBL/GenBank/DDBJ databases">
        <authorList>
            <person name="Sun Q."/>
            <person name="Zhou Y."/>
        </authorList>
    </citation>
    <scope>NUCLEOTIDE SEQUENCE</scope>
    <source>
        <strain evidence="4">CGMCC 1.15448</strain>
    </source>
</reference>
<evidence type="ECO:0000256" key="3">
    <source>
        <dbReference type="PIRSR" id="PIRSR006615-2"/>
    </source>
</evidence>
<feature type="active site" description="Proton donor/acceptor" evidence="3">
    <location>
        <position position="251"/>
    </location>
</feature>
<keyword evidence="1" id="KW-0378">Hydrolase</keyword>
<dbReference type="CDD" id="cd06460">
    <property type="entry name" value="M32_Taq"/>
    <property type="match status" value="1"/>
</dbReference>
<keyword evidence="1" id="KW-0482">Metalloprotease</keyword>
<dbReference type="GO" id="GO:0046872">
    <property type="term" value="F:metal ion binding"/>
    <property type="evidence" value="ECO:0007669"/>
    <property type="project" value="UniProtKB-KW"/>
</dbReference>